<evidence type="ECO:0000313" key="2">
    <source>
        <dbReference type="Proteomes" id="UP000704712"/>
    </source>
</evidence>
<organism evidence="1 2">
    <name type="scientific">Phytophthora infestans</name>
    <name type="common">Potato late blight agent</name>
    <name type="synonym">Botrytis infestans</name>
    <dbReference type="NCBI Taxonomy" id="4787"/>
    <lineage>
        <taxon>Eukaryota</taxon>
        <taxon>Sar</taxon>
        <taxon>Stramenopiles</taxon>
        <taxon>Oomycota</taxon>
        <taxon>Peronosporomycetes</taxon>
        <taxon>Peronosporales</taxon>
        <taxon>Peronosporaceae</taxon>
        <taxon>Phytophthora</taxon>
    </lineage>
</organism>
<proteinExistence type="predicted"/>
<gene>
    <name evidence="1" type="ORF">GN958_ATG15818</name>
</gene>
<accession>A0A8S9U5S5</accession>
<name>A0A8S9U5S5_PHYIN</name>
<sequence length="87" mass="9594">MLTNKPVPQWRVRTAIASYGGATVGENTGMAGFGHADPSFSVAPGYESGLTWSTQTQTPRFTPGVKCGRKRITYQAENAKREREQRF</sequence>
<reference evidence="1" key="1">
    <citation type="submission" date="2020-03" db="EMBL/GenBank/DDBJ databases">
        <title>Hybrid Assembly of Korean Phytophthora infestans isolates.</title>
        <authorList>
            <person name="Prokchorchik M."/>
            <person name="Lee Y."/>
            <person name="Seo J."/>
            <person name="Cho J.-H."/>
            <person name="Park Y.-E."/>
            <person name="Jang D.-C."/>
            <person name="Im J.-S."/>
            <person name="Choi J.-G."/>
            <person name="Park H.-J."/>
            <person name="Lee G.-B."/>
            <person name="Lee Y.-G."/>
            <person name="Hong S.-Y."/>
            <person name="Cho K."/>
            <person name="Sohn K.H."/>
        </authorList>
    </citation>
    <scope>NUCLEOTIDE SEQUENCE</scope>
    <source>
        <strain evidence="1">KR_2_A2</strain>
    </source>
</reference>
<dbReference type="Proteomes" id="UP000704712">
    <property type="component" value="Unassembled WGS sequence"/>
</dbReference>
<comment type="caution">
    <text evidence="1">The sequence shown here is derived from an EMBL/GenBank/DDBJ whole genome shotgun (WGS) entry which is preliminary data.</text>
</comment>
<dbReference type="AlphaFoldDB" id="A0A8S9U5S5"/>
<dbReference type="EMBL" id="JAACNO010002219">
    <property type="protein sequence ID" value="KAF4135002.1"/>
    <property type="molecule type" value="Genomic_DNA"/>
</dbReference>
<evidence type="ECO:0000313" key="1">
    <source>
        <dbReference type="EMBL" id="KAF4135002.1"/>
    </source>
</evidence>
<protein>
    <submittedName>
        <fullName evidence="1">Uncharacterized protein</fullName>
    </submittedName>
</protein>